<dbReference type="InterPro" id="IPR008927">
    <property type="entry name" value="6-PGluconate_DH-like_C_sf"/>
</dbReference>
<dbReference type="GO" id="GO:0016491">
    <property type="term" value="F:oxidoreductase activity"/>
    <property type="evidence" value="ECO:0007669"/>
    <property type="project" value="UniProtKB-KW"/>
</dbReference>
<feature type="domain" description="6-phosphogluconate dehydrogenase NADP-binding" evidence="4">
    <location>
        <begin position="13"/>
        <end position="164"/>
    </location>
</feature>
<evidence type="ECO:0000256" key="1">
    <source>
        <dbReference type="ARBA" id="ARBA00023002"/>
    </source>
</evidence>
<dbReference type="Proteomes" id="UP000295301">
    <property type="component" value="Unassembled WGS sequence"/>
</dbReference>
<dbReference type="InterPro" id="IPR036291">
    <property type="entry name" value="NAD(P)-bd_dom_sf"/>
</dbReference>
<feature type="active site" evidence="3">
    <location>
        <position position="176"/>
    </location>
</feature>
<dbReference type="InterPro" id="IPR015815">
    <property type="entry name" value="HIBADH-related"/>
</dbReference>
<protein>
    <submittedName>
        <fullName evidence="6">NAD(P)-dependent oxidoreductase</fullName>
    </submittedName>
</protein>
<dbReference type="PIRSF" id="PIRSF000103">
    <property type="entry name" value="HIBADH"/>
    <property type="match status" value="1"/>
</dbReference>
<sequence length="277" mass="29127">MRGATRDTALTGIGVAGCGRMGAPMLAALRAAGIDARGFDVRSPSEFGALAPAMTDDRVEFAHGLHSLITVVRDIPQTEDVLFGAQNFLAAPGLARVILCSTLSPRYVRALRARVPDHITLIDAPMSGARIAAQEARLSFMLGGDAADLDAAQPLFDAMGAHFHRMGGYGAGMQAKVLNNLLAAANTAMTRLVLDWADAAGVDEDKLLALIDTSSGQNWFASGFDRIEFARDGWGPDNTIGILTKDVDSALDAAPDGADTTLPDTIKAAIRALTPRR</sequence>
<name>A0A4R5V839_9RHOB</name>
<dbReference type="PANTHER" id="PTHR43060:SF15">
    <property type="entry name" value="3-HYDROXYISOBUTYRATE DEHYDROGENASE-LIKE 1, MITOCHONDRIAL-RELATED"/>
    <property type="match status" value="1"/>
</dbReference>
<evidence type="ECO:0000313" key="6">
    <source>
        <dbReference type="EMBL" id="TDK48031.1"/>
    </source>
</evidence>
<evidence type="ECO:0000259" key="4">
    <source>
        <dbReference type="Pfam" id="PF03446"/>
    </source>
</evidence>
<dbReference type="SUPFAM" id="SSF51735">
    <property type="entry name" value="NAD(P)-binding Rossmann-fold domains"/>
    <property type="match status" value="1"/>
</dbReference>
<organism evidence="6 7">
    <name type="scientific">Antarcticimicrobium luteum</name>
    <dbReference type="NCBI Taxonomy" id="2547397"/>
    <lineage>
        <taxon>Bacteria</taxon>
        <taxon>Pseudomonadati</taxon>
        <taxon>Pseudomonadota</taxon>
        <taxon>Alphaproteobacteria</taxon>
        <taxon>Rhodobacterales</taxon>
        <taxon>Paracoccaceae</taxon>
        <taxon>Antarcticimicrobium</taxon>
    </lineage>
</organism>
<dbReference type="GO" id="GO:0050661">
    <property type="term" value="F:NADP binding"/>
    <property type="evidence" value="ECO:0007669"/>
    <property type="project" value="InterPro"/>
</dbReference>
<evidence type="ECO:0000256" key="3">
    <source>
        <dbReference type="PIRSR" id="PIRSR000103-1"/>
    </source>
</evidence>
<feature type="domain" description="3-hydroxyisobutyrate dehydrogenase-like NAD-binding" evidence="5">
    <location>
        <begin position="170"/>
        <end position="255"/>
    </location>
</feature>
<proteinExistence type="predicted"/>
<evidence type="ECO:0000256" key="2">
    <source>
        <dbReference type="ARBA" id="ARBA00023027"/>
    </source>
</evidence>
<dbReference type="InterPro" id="IPR029154">
    <property type="entry name" value="HIBADH-like_NADP-bd"/>
</dbReference>
<evidence type="ECO:0000259" key="5">
    <source>
        <dbReference type="Pfam" id="PF14833"/>
    </source>
</evidence>
<dbReference type="Gene3D" id="3.40.50.720">
    <property type="entry name" value="NAD(P)-binding Rossmann-like Domain"/>
    <property type="match status" value="1"/>
</dbReference>
<dbReference type="SUPFAM" id="SSF48179">
    <property type="entry name" value="6-phosphogluconate dehydrogenase C-terminal domain-like"/>
    <property type="match status" value="1"/>
</dbReference>
<dbReference type="EMBL" id="SMUV01000064">
    <property type="protein sequence ID" value="TDK48031.1"/>
    <property type="molecule type" value="Genomic_DNA"/>
</dbReference>
<gene>
    <name evidence="6" type="ORF">E1832_10235</name>
</gene>
<dbReference type="PROSITE" id="PS51257">
    <property type="entry name" value="PROKAR_LIPOPROTEIN"/>
    <property type="match status" value="1"/>
</dbReference>
<dbReference type="Pfam" id="PF14833">
    <property type="entry name" value="NAD_binding_11"/>
    <property type="match status" value="1"/>
</dbReference>
<keyword evidence="7" id="KW-1185">Reference proteome</keyword>
<dbReference type="InterPro" id="IPR006115">
    <property type="entry name" value="6PGDH_NADP-bd"/>
</dbReference>
<dbReference type="RefSeq" id="WP_133359655.1">
    <property type="nucleotide sequence ID" value="NZ_SMUV01000064.1"/>
</dbReference>
<dbReference type="OrthoDB" id="9812907at2"/>
<keyword evidence="1" id="KW-0560">Oxidoreductase</keyword>
<evidence type="ECO:0000313" key="7">
    <source>
        <dbReference type="Proteomes" id="UP000295301"/>
    </source>
</evidence>
<keyword evidence="2" id="KW-0520">NAD</keyword>
<accession>A0A4R5V839</accession>
<reference evidence="6 7" key="1">
    <citation type="submission" date="2019-03" db="EMBL/GenBank/DDBJ databases">
        <title>Ruegeria lutea sp. nov., a novel strain, isolated from marine sediment, the Masan Bay, South Korea.</title>
        <authorList>
            <person name="Kim J."/>
            <person name="Kim D.-Y."/>
            <person name="Lee S.-S."/>
        </authorList>
    </citation>
    <scope>NUCLEOTIDE SEQUENCE [LARGE SCALE GENOMIC DNA]</scope>
    <source>
        <strain evidence="6 7">318-1</strain>
    </source>
</reference>
<dbReference type="GO" id="GO:0051287">
    <property type="term" value="F:NAD binding"/>
    <property type="evidence" value="ECO:0007669"/>
    <property type="project" value="InterPro"/>
</dbReference>
<dbReference type="PANTHER" id="PTHR43060">
    <property type="entry name" value="3-HYDROXYISOBUTYRATE DEHYDROGENASE-LIKE 1, MITOCHONDRIAL-RELATED"/>
    <property type="match status" value="1"/>
</dbReference>
<dbReference type="Gene3D" id="1.10.1040.10">
    <property type="entry name" value="N-(1-d-carboxylethyl)-l-norvaline Dehydrogenase, domain 2"/>
    <property type="match status" value="1"/>
</dbReference>
<dbReference type="InterPro" id="IPR013328">
    <property type="entry name" value="6PGD_dom2"/>
</dbReference>
<dbReference type="Pfam" id="PF03446">
    <property type="entry name" value="NAD_binding_2"/>
    <property type="match status" value="1"/>
</dbReference>
<dbReference type="AlphaFoldDB" id="A0A4R5V839"/>
<comment type="caution">
    <text evidence="6">The sequence shown here is derived from an EMBL/GenBank/DDBJ whole genome shotgun (WGS) entry which is preliminary data.</text>
</comment>